<dbReference type="RefSeq" id="XP_033531959.1">
    <property type="nucleotide sequence ID" value="XM_033682162.1"/>
</dbReference>
<keyword evidence="4" id="KW-1185">Reference proteome</keyword>
<reference evidence="5" key="3">
    <citation type="submission" date="2025-04" db="UniProtKB">
        <authorList>
            <consortium name="RefSeq"/>
        </authorList>
    </citation>
    <scope>IDENTIFICATION</scope>
    <source>
        <strain evidence="5">CBS 781.70</strain>
    </source>
</reference>
<evidence type="ECO:0000313" key="3">
    <source>
        <dbReference type="EMBL" id="KAF1810328.1"/>
    </source>
</evidence>
<dbReference type="EMBL" id="ML975166">
    <property type="protein sequence ID" value="KAF1810328.1"/>
    <property type="molecule type" value="Genomic_DNA"/>
</dbReference>
<evidence type="ECO:0000313" key="5">
    <source>
        <dbReference type="RefSeq" id="XP_033531959.1"/>
    </source>
</evidence>
<dbReference type="GeneID" id="54422732"/>
<evidence type="ECO:0000256" key="1">
    <source>
        <dbReference type="SAM" id="Coils"/>
    </source>
</evidence>
<dbReference type="AlphaFoldDB" id="A0A6G1FX56"/>
<evidence type="ECO:0000313" key="4">
    <source>
        <dbReference type="Proteomes" id="UP000504638"/>
    </source>
</evidence>
<sequence>MSYEEDEYWRYTTAGRGYGHVPPRPTYNYLNPAAHHGMASHHRSRSQGAPPAPNIQIHNITAQEDYHHERAPSPNYGYRGRIPVRDDAVADELADIRRELRGRSRGRESDTVNVVNQASSAQAANANAWREWEYRRSEARAQMDRELELAKKTKDLEAVEKANRRKQILLESQAKDLEEEEERKAAIAKYKAQEAQEEEDRKAAVARYKAKEAQEKEDRKAAMAKFRQQEADEKREREEGATRAVREYEEEQRRRQKEKDEWRLKLKLEEEEAKRKEKEEEERLLAKLKAKEEEKKREEKEAEAKLTEEMHKRLAKFGFQENQIEAMVDPSKAEKLQLGQGPKAPRYGLHNHAHNHNHTTTITSSTALITKEKPTFIKVKRKDLSIDTLKYYQIPWEYDTDSDFIILKQELDSEETDILFEHTRRLRGGNTKLLIETSDRSKKPEYAFVRRRGTSRSRSRSRVRESSPKRVHVLGGMW</sequence>
<protein>
    <submittedName>
        <fullName evidence="3 5">Uncharacterized protein</fullName>
    </submittedName>
</protein>
<dbReference type="OrthoDB" id="6133115at2759"/>
<reference evidence="5" key="2">
    <citation type="submission" date="2020-04" db="EMBL/GenBank/DDBJ databases">
        <authorList>
            <consortium name="NCBI Genome Project"/>
        </authorList>
    </citation>
    <scope>NUCLEOTIDE SEQUENCE</scope>
    <source>
        <strain evidence="5">CBS 781.70</strain>
    </source>
</reference>
<feature type="coiled-coil region" evidence="1">
    <location>
        <begin position="163"/>
        <end position="207"/>
    </location>
</feature>
<dbReference type="Proteomes" id="UP000504638">
    <property type="component" value="Unplaced"/>
</dbReference>
<reference evidence="3 5" key="1">
    <citation type="submission" date="2020-01" db="EMBL/GenBank/DDBJ databases">
        <authorList>
            <consortium name="DOE Joint Genome Institute"/>
            <person name="Haridas S."/>
            <person name="Albert R."/>
            <person name="Binder M."/>
            <person name="Bloem J."/>
            <person name="Labutti K."/>
            <person name="Salamov A."/>
            <person name="Andreopoulos B."/>
            <person name="Baker S.E."/>
            <person name="Barry K."/>
            <person name="Bills G."/>
            <person name="Bluhm B.H."/>
            <person name="Cannon C."/>
            <person name="Castanera R."/>
            <person name="Culley D.E."/>
            <person name="Daum C."/>
            <person name="Ezra D."/>
            <person name="Gonzalez J.B."/>
            <person name="Henrissat B."/>
            <person name="Kuo A."/>
            <person name="Liang C."/>
            <person name="Lipzen A."/>
            <person name="Lutzoni F."/>
            <person name="Magnuson J."/>
            <person name="Mondo S."/>
            <person name="Nolan M."/>
            <person name="Ohm R."/>
            <person name="Pangilinan J."/>
            <person name="Park H.-J."/>
            <person name="Ramirez L."/>
            <person name="Alfaro M."/>
            <person name="Sun H."/>
            <person name="Tritt A."/>
            <person name="Yoshinaga Y."/>
            <person name="Zwiers L.-H."/>
            <person name="Turgeon B.G."/>
            <person name="Goodwin S.B."/>
            <person name="Spatafora J.W."/>
            <person name="Crous P.W."/>
            <person name="Grigoriev I.V."/>
        </authorList>
    </citation>
    <scope>NUCLEOTIDE SEQUENCE</scope>
    <source>
        <strain evidence="3 5">CBS 781.70</strain>
    </source>
</reference>
<keyword evidence="1" id="KW-0175">Coiled coil</keyword>
<name>A0A6G1FX56_9PEZI</name>
<feature type="region of interest" description="Disordered" evidence="2">
    <location>
        <begin position="211"/>
        <end position="256"/>
    </location>
</feature>
<organism evidence="3">
    <name type="scientific">Eremomyces bilateralis CBS 781.70</name>
    <dbReference type="NCBI Taxonomy" id="1392243"/>
    <lineage>
        <taxon>Eukaryota</taxon>
        <taxon>Fungi</taxon>
        <taxon>Dikarya</taxon>
        <taxon>Ascomycota</taxon>
        <taxon>Pezizomycotina</taxon>
        <taxon>Dothideomycetes</taxon>
        <taxon>Dothideomycetes incertae sedis</taxon>
        <taxon>Eremomycetales</taxon>
        <taxon>Eremomycetaceae</taxon>
        <taxon>Eremomyces</taxon>
    </lineage>
</organism>
<gene>
    <name evidence="3 5" type="ORF">P152DRAFT_491214</name>
</gene>
<evidence type="ECO:0000256" key="2">
    <source>
        <dbReference type="SAM" id="MobiDB-lite"/>
    </source>
</evidence>
<accession>A0A6G1FX56</accession>
<proteinExistence type="predicted"/>